<protein>
    <submittedName>
        <fullName evidence="5">Phospholipase C</fullName>
    </submittedName>
</protein>
<proteinExistence type="predicted"/>
<dbReference type="InterPro" id="IPR017850">
    <property type="entry name" value="Alkaline_phosphatase_core_sf"/>
</dbReference>
<feature type="compositionally biased region" description="Pro residues" evidence="3">
    <location>
        <begin position="545"/>
        <end position="554"/>
    </location>
</feature>
<keyword evidence="6" id="KW-1185">Reference proteome</keyword>
<evidence type="ECO:0000256" key="2">
    <source>
        <dbReference type="ARBA" id="ARBA00023026"/>
    </source>
</evidence>
<feature type="region of interest" description="Disordered" evidence="3">
    <location>
        <begin position="539"/>
        <end position="576"/>
    </location>
</feature>
<dbReference type="SUPFAM" id="SSF53649">
    <property type="entry name" value="Alkaline phosphatase-like"/>
    <property type="match status" value="1"/>
</dbReference>
<evidence type="ECO:0000259" key="4">
    <source>
        <dbReference type="Pfam" id="PF18457"/>
    </source>
</evidence>
<dbReference type="RefSeq" id="WP_175557450.1">
    <property type="nucleotide sequence ID" value="NZ_FMYF01000006.1"/>
</dbReference>
<dbReference type="Proteomes" id="UP000199086">
    <property type="component" value="Unassembled WGS sequence"/>
</dbReference>
<evidence type="ECO:0000256" key="3">
    <source>
        <dbReference type="SAM" id="MobiDB-lite"/>
    </source>
</evidence>
<name>A0A1G6H3J8_9ACTN</name>
<gene>
    <name evidence="5" type="ORF">GA0111570_106131</name>
</gene>
<dbReference type="InterPro" id="IPR007312">
    <property type="entry name" value="Phosphoesterase"/>
</dbReference>
<organism evidence="5 6">
    <name type="scientific">Raineyella antarctica</name>
    <dbReference type="NCBI Taxonomy" id="1577474"/>
    <lineage>
        <taxon>Bacteria</taxon>
        <taxon>Bacillati</taxon>
        <taxon>Actinomycetota</taxon>
        <taxon>Actinomycetes</taxon>
        <taxon>Propionibacteriales</taxon>
        <taxon>Propionibacteriaceae</taxon>
        <taxon>Raineyella</taxon>
    </lineage>
</organism>
<evidence type="ECO:0000313" key="6">
    <source>
        <dbReference type="Proteomes" id="UP000199086"/>
    </source>
</evidence>
<reference evidence="5 6" key="1">
    <citation type="submission" date="2016-06" db="EMBL/GenBank/DDBJ databases">
        <authorList>
            <person name="Olsen C.W."/>
            <person name="Carey S."/>
            <person name="Hinshaw L."/>
            <person name="Karasin A.I."/>
        </authorList>
    </citation>
    <scope>NUCLEOTIDE SEQUENCE [LARGE SCALE GENOMIC DNA]</scope>
    <source>
        <strain evidence="5 6">LZ-22</strain>
    </source>
</reference>
<dbReference type="PANTHER" id="PTHR31956:SF2">
    <property type="entry name" value="NON-SPECIFIC PHOSPHOLIPASE C6"/>
    <property type="match status" value="1"/>
</dbReference>
<dbReference type="Pfam" id="PF04185">
    <property type="entry name" value="Phosphoesterase"/>
    <property type="match status" value="1"/>
</dbReference>
<evidence type="ECO:0000256" key="1">
    <source>
        <dbReference type="ARBA" id="ARBA00022801"/>
    </source>
</evidence>
<evidence type="ECO:0000313" key="5">
    <source>
        <dbReference type="EMBL" id="SDB88822.1"/>
    </source>
</evidence>
<dbReference type="GO" id="GO:0016788">
    <property type="term" value="F:hydrolase activity, acting on ester bonds"/>
    <property type="evidence" value="ECO:0007669"/>
    <property type="project" value="InterPro"/>
</dbReference>
<dbReference type="EMBL" id="FMYF01000006">
    <property type="protein sequence ID" value="SDB88822.1"/>
    <property type="molecule type" value="Genomic_DNA"/>
</dbReference>
<dbReference type="GO" id="GO:0009395">
    <property type="term" value="P:phospholipid catabolic process"/>
    <property type="evidence" value="ECO:0007669"/>
    <property type="project" value="TreeGrafter"/>
</dbReference>
<dbReference type="Gene3D" id="2.60.40.3820">
    <property type="match status" value="1"/>
</dbReference>
<dbReference type="InterPro" id="IPR041157">
    <property type="entry name" value="PUD1/2"/>
</dbReference>
<dbReference type="Gene3D" id="3.40.720.10">
    <property type="entry name" value="Alkaline Phosphatase, subunit A"/>
    <property type="match status" value="2"/>
</dbReference>
<sequence>MATHRTANIYVRNETDGTARIRLIHQYGSSDPRSGSWVVGPGQTAGPLAVEFETGFGSWGTPDRWSVTMSVPDGTAPGIYQNTGASSHPHWTECRLRRSDADEDIVFTASTTALGTELASGGCVDEMERLADYSPITNVFVLMLENRSFDHIFGHSGIPGLTVAPAGTCNTYEGIDYPVASPAPTRLTTDPGHEFPDVVEQLAGAGATYPPGGPYPPISMSGFAANYATSTDEGTAAPTAAHIGDVMRGFDTPDQLPTSYALATEFAICDHWFSSLPGPTWPNRMFVHAATSAGLDHSPTGEEMVAWETLRGFSFPHGTIFDSLSAAGLAWRLYHDNTNAYSDDPGEGSVLGAIAQVSALKGINTWDVHSLTEFARDLDGPYPYQYTFIEPHYGDVTAGNYAGGSSQHPMDDVFGGEALVKGVYEAIRNSPLWDSSLLVVTYDEHGGLYDSVPPVAATPPGDGSGPSYNRSGFAFDRLGVRVPALVISPLIPKGRVDHTVYDHSSVPKTVQSLFGLPPLTERDKAANDLLHLLTLDTPRTDCPSTLPPPVPAAPRPDRKAEADDAPDDDHPIARGNLPGFLGAAYKAATETYATTDADLAKLDEDFRAIRTKGQARSFLGRITSKVEETKVSKR</sequence>
<dbReference type="AlphaFoldDB" id="A0A1G6H3J8"/>
<dbReference type="Pfam" id="PF18457">
    <property type="entry name" value="PUD1_2"/>
    <property type="match status" value="1"/>
</dbReference>
<accession>A0A1G6H3J8</accession>
<feature type="compositionally biased region" description="Basic and acidic residues" evidence="3">
    <location>
        <begin position="555"/>
        <end position="572"/>
    </location>
</feature>
<feature type="domain" description="Up-regulated in Daf-2" evidence="4">
    <location>
        <begin position="3"/>
        <end position="70"/>
    </location>
</feature>
<dbReference type="PANTHER" id="PTHR31956">
    <property type="entry name" value="NON-SPECIFIC PHOSPHOLIPASE C4-RELATED"/>
    <property type="match status" value="1"/>
</dbReference>
<dbReference type="STRING" id="1577474.GA0111570_106131"/>
<keyword evidence="2" id="KW-0843">Virulence</keyword>
<keyword evidence="1" id="KW-0378">Hydrolase</keyword>